<keyword evidence="2" id="KW-0677">Repeat</keyword>
<dbReference type="PROSITE" id="PS00028">
    <property type="entry name" value="ZINC_FINGER_C2H2_1"/>
    <property type="match status" value="4"/>
</dbReference>
<evidence type="ECO:0000256" key="5">
    <source>
        <dbReference type="PROSITE-ProRule" id="PRU00042"/>
    </source>
</evidence>
<evidence type="ECO:0000313" key="7">
    <source>
        <dbReference type="EMBL" id="GIY70122.1"/>
    </source>
</evidence>
<dbReference type="Pfam" id="PF00096">
    <property type="entry name" value="zf-C2H2"/>
    <property type="match status" value="1"/>
</dbReference>
<dbReference type="PANTHER" id="PTHR24379">
    <property type="entry name" value="KRAB AND ZINC FINGER DOMAIN-CONTAINING"/>
    <property type="match status" value="1"/>
</dbReference>
<sequence>MVTEIRYIKFTLKITEFSGKSEVDSDVTKGSGFIGDNFNLGPYTDIGLLGFIRFTLMFVTSVIKNLGKKKDLVSHVQLHQRIPKQRSTNTKSQKRALIPLSFACRHCGERFEKEEERLNHEKIHQYNPKNSPIMPGPKSAFTPYSYVCNVCHQEFREKKDLVSHVQLHQHIPKQRSTNTKSQKRALIPPCCHCNERFEKISELLSHAIIHRNNPESSSTIKPGHKRAFTPLPFACHYCDERFEKEWGLLSHESHHRQHLEKLPTIPGHKHAFITFPCRHCEQEFKKQWELVNHEETHIYPFGNLSTIPGKKLAFIPRDDNNNETYWDECYSSLAELFKNLKIADD</sequence>
<proteinExistence type="predicted"/>
<dbReference type="EMBL" id="BPLR01014628">
    <property type="protein sequence ID" value="GIY70122.1"/>
    <property type="molecule type" value="Genomic_DNA"/>
</dbReference>
<keyword evidence="8" id="KW-1185">Reference proteome</keyword>
<organism evidence="7 8">
    <name type="scientific">Caerostris extrusa</name>
    <name type="common">Bark spider</name>
    <name type="synonym">Caerostris bankana</name>
    <dbReference type="NCBI Taxonomy" id="172846"/>
    <lineage>
        <taxon>Eukaryota</taxon>
        <taxon>Metazoa</taxon>
        <taxon>Ecdysozoa</taxon>
        <taxon>Arthropoda</taxon>
        <taxon>Chelicerata</taxon>
        <taxon>Arachnida</taxon>
        <taxon>Araneae</taxon>
        <taxon>Araneomorphae</taxon>
        <taxon>Entelegynae</taxon>
        <taxon>Araneoidea</taxon>
        <taxon>Araneidae</taxon>
        <taxon>Caerostris</taxon>
    </lineage>
</organism>
<dbReference type="Proteomes" id="UP001054945">
    <property type="component" value="Unassembled WGS sequence"/>
</dbReference>
<evidence type="ECO:0000259" key="6">
    <source>
        <dbReference type="PROSITE" id="PS50157"/>
    </source>
</evidence>
<evidence type="ECO:0000256" key="3">
    <source>
        <dbReference type="ARBA" id="ARBA00022771"/>
    </source>
</evidence>
<gene>
    <name evidence="7" type="ORF">CEXT_654311</name>
</gene>
<dbReference type="AlphaFoldDB" id="A0AAV4VIV5"/>
<dbReference type="SMART" id="SM00355">
    <property type="entry name" value="ZnF_C2H2"/>
    <property type="match status" value="5"/>
</dbReference>
<keyword evidence="4" id="KW-0862">Zinc</keyword>
<dbReference type="PROSITE" id="PS50157">
    <property type="entry name" value="ZINC_FINGER_C2H2_2"/>
    <property type="match status" value="4"/>
</dbReference>
<feature type="domain" description="C2H2-type" evidence="6">
    <location>
        <begin position="233"/>
        <end position="263"/>
    </location>
</feature>
<feature type="domain" description="C2H2-type" evidence="6">
    <location>
        <begin position="102"/>
        <end position="129"/>
    </location>
</feature>
<dbReference type="Gene3D" id="3.30.160.60">
    <property type="entry name" value="Classic Zinc Finger"/>
    <property type="match status" value="2"/>
</dbReference>
<dbReference type="PANTHER" id="PTHR24379:SF121">
    <property type="entry name" value="C2H2-TYPE DOMAIN-CONTAINING PROTEIN"/>
    <property type="match status" value="1"/>
</dbReference>
<dbReference type="InterPro" id="IPR036236">
    <property type="entry name" value="Znf_C2H2_sf"/>
</dbReference>
<accession>A0AAV4VIV5</accession>
<protein>
    <recommendedName>
        <fullName evidence="6">C2H2-type domain-containing protein</fullName>
    </recommendedName>
</protein>
<keyword evidence="3 5" id="KW-0863">Zinc-finger</keyword>
<keyword evidence="1" id="KW-0479">Metal-binding</keyword>
<dbReference type="GO" id="GO:0008270">
    <property type="term" value="F:zinc ion binding"/>
    <property type="evidence" value="ECO:0007669"/>
    <property type="project" value="UniProtKB-KW"/>
</dbReference>
<feature type="domain" description="C2H2-type" evidence="6">
    <location>
        <begin position="146"/>
        <end position="168"/>
    </location>
</feature>
<dbReference type="SUPFAM" id="SSF57667">
    <property type="entry name" value="beta-beta-alpha zinc fingers"/>
    <property type="match status" value="1"/>
</dbReference>
<evidence type="ECO:0000256" key="2">
    <source>
        <dbReference type="ARBA" id="ARBA00022737"/>
    </source>
</evidence>
<evidence type="ECO:0000313" key="8">
    <source>
        <dbReference type="Proteomes" id="UP001054945"/>
    </source>
</evidence>
<dbReference type="InterPro" id="IPR013087">
    <property type="entry name" value="Znf_C2H2_type"/>
</dbReference>
<name>A0AAV4VIV5_CAEEX</name>
<comment type="caution">
    <text evidence="7">The sequence shown here is derived from an EMBL/GenBank/DDBJ whole genome shotgun (WGS) entry which is preliminary data.</text>
</comment>
<evidence type="ECO:0000256" key="4">
    <source>
        <dbReference type="ARBA" id="ARBA00022833"/>
    </source>
</evidence>
<reference evidence="7 8" key="1">
    <citation type="submission" date="2021-06" db="EMBL/GenBank/DDBJ databases">
        <title>Caerostris extrusa draft genome.</title>
        <authorList>
            <person name="Kono N."/>
            <person name="Arakawa K."/>
        </authorList>
    </citation>
    <scope>NUCLEOTIDE SEQUENCE [LARGE SCALE GENOMIC DNA]</scope>
</reference>
<evidence type="ECO:0000256" key="1">
    <source>
        <dbReference type="ARBA" id="ARBA00022723"/>
    </source>
</evidence>
<feature type="domain" description="C2H2-type" evidence="6">
    <location>
        <begin position="275"/>
        <end position="297"/>
    </location>
</feature>